<comment type="caution">
    <text evidence="1">The sequence shown here is derived from an EMBL/GenBank/DDBJ whole genome shotgun (WGS) entry which is preliminary data.</text>
</comment>
<name>A0A7Y0MZG6_VIBAL</name>
<evidence type="ECO:0000313" key="1">
    <source>
        <dbReference type="EMBL" id="NMR76248.1"/>
    </source>
</evidence>
<proteinExistence type="predicted"/>
<dbReference type="EMBL" id="JABCMA010000039">
    <property type="protein sequence ID" value="NMR76248.1"/>
    <property type="molecule type" value="Genomic_DNA"/>
</dbReference>
<dbReference type="Proteomes" id="UP000565155">
    <property type="component" value="Unassembled WGS sequence"/>
</dbReference>
<evidence type="ECO:0000313" key="2">
    <source>
        <dbReference type="Proteomes" id="UP000565155"/>
    </source>
</evidence>
<reference evidence="1 2" key="1">
    <citation type="submission" date="2020-04" db="EMBL/GenBank/DDBJ databases">
        <title>Whole-genome sequencing of Vibrio spp. from China reveals different genetic environments of blaCTX-M-14 among diverse lineages.</title>
        <authorList>
            <person name="Zheng Z."/>
            <person name="Ye L."/>
            <person name="Chen S."/>
        </authorList>
    </citation>
    <scope>NUCLEOTIDE SEQUENCE [LARGE SCALE GENOMIC DNA]</scope>
    <source>
        <strain evidence="1 2">Vb1636</strain>
    </source>
</reference>
<gene>
    <name evidence="1" type="ORF">HKB35_21790</name>
</gene>
<protein>
    <submittedName>
        <fullName evidence="1">Uncharacterized protein</fullName>
    </submittedName>
</protein>
<sequence>MGHTSRVIGEIIAIHIGKLTRRLAFQWALDDGGARHDGDSRLRVGVEPDAVSLLTGAPLFVLGLGTQRPWFRSILG</sequence>
<accession>A0A7Y0MZG6</accession>
<organism evidence="1 2">
    <name type="scientific">Vibrio alginolyticus</name>
    <dbReference type="NCBI Taxonomy" id="663"/>
    <lineage>
        <taxon>Bacteria</taxon>
        <taxon>Pseudomonadati</taxon>
        <taxon>Pseudomonadota</taxon>
        <taxon>Gammaproteobacteria</taxon>
        <taxon>Vibrionales</taxon>
        <taxon>Vibrionaceae</taxon>
        <taxon>Vibrio</taxon>
    </lineage>
</organism>
<dbReference type="AlphaFoldDB" id="A0A7Y0MZG6"/>